<dbReference type="Gene3D" id="3.40.50.620">
    <property type="entry name" value="HUPs"/>
    <property type="match status" value="1"/>
</dbReference>
<comment type="caution">
    <text evidence="11">The sequence shown here is derived from an EMBL/GenBank/DDBJ whole genome shotgun (WGS) entry which is preliminary data.</text>
</comment>
<evidence type="ECO:0000256" key="7">
    <source>
        <dbReference type="ARBA" id="ARBA00048248"/>
    </source>
</evidence>
<evidence type="ECO:0000256" key="9">
    <source>
        <dbReference type="PROSITE-ProRule" id="PRU00182"/>
    </source>
</evidence>
<dbReference type="GO" id="GO:0004831">
    <property type="term" value="F:tyrosine-tRNA ligase activity"/>
    <property type="evidence" value="ECO:0007669"/>
    <property type="project" value="UniProtKB-EC"/>
</dbReference>
<evidence type="ECO:0000256" key="2">
    <source>
        <dbReference type="ARBA" id="ARBA00022741"/>
    </source>
</evidence>
<comment type="similarity">
    <text evidence="8">Belongs to the class-I aminoacyl-tRNA synthetase family. TyrS type 1 subfamily.</text>
</comment>
<sequence>MKDFIEELEWRGMLHDIMPGTREQLQQEVTSAYIGFDPTSDSLHIGNLATIMLLAHFQRAGHKPYALVGGATGMIGDPSGKSQERQLLDEEQLRYNEECIKKQLSHFLDFDSVSNAAEMVNNYDWFQNVSFLNFLRDTGKHLSINYMLAKDSVKNRLESGLSFTEFSYQLLQGYDFYYLNTHHNVKLQMGGSDQWGNITTGTELIRRKAGKEAFALTTPLLTKSDGSKFGKSEEGNVWLDPTKTSPYKFYQFLLNCADEEAPRLLRVFTFLSKEEVEELEKKHQEAPHLRILQKAIAEELTIRVHSREEFEMAVKASEILFGKSTTDDLASINEATLLSVFEGVPQVTVSRDSLGQENDMLTFLSETTQGLVFASKGEARRMIQGGGVSINKNKITAIDQKLDFELLQDKYLLVQKGRRNYYLVTFD</sequence>
<organism evidence="11 12">
    <name type="scientific">Agaribacillus aureus</name>
    <dbReference type="NCBI Taxonomy" id="3051825"/>
    <lineage>
        <taxon>Bacteria</taxon>
        <taxon>Pseudomonadati</taxon>
        <taxon>Bacteroidota</taxon>
        <taxon>Cytophagia</taxon>
        <taxon>Cytophagales</taxon>
        <taxon>Splendidivirgaceae</taxon>
        <taxon>Agaribacillus</taxon>
    </lineage>
</organism>
<dbReference type="Gene3D" id="3.10.290.10">
    <property type="entry name" value="RNA-binding S4 domain"/>
    <property type="match status" value="1"/>
</dbReference>
<dbReference type="PANTHER" id="PTHR11766">
    <property type="entry name" value="TYROSYL-TRNA SYNTHETASE"/>
    <property type="match status" value="1"/>
</dbReference>
<keyword evidence="5 8" id="KW-0648">Protein biosynthesis</keyword>
<gene>
    <name evidence="8 11" type="primary">tyrS</name>
    <name evidence="11" type="ORF">QQ020_15930</name>
</gene>
<keyword evidence="8" id="KW-0963">Cytoplasm</keyword>
<evidence type="ECO:0000259" key="10">
    <source>
        <dbReference type="Pfam" id="PF22421"/>
    </source>
</evidence>
<comment type="subcellular location">
    <subcellularLocation>
        <location evidence="8">Cytoplasm</location>
    </subcellularLocation>
</comment>
<dbReference type="RefSeq" id="WP_346758899.1">
    <property type="nucleotide sequence ID" value="NZ_JAUJEB010000003.1"/>
</dbReference>
<keyword evidence="6 8" id="KW-0030">Aminoacyl-tRNA synthetase</keyword>
<accession>A0ABT8LB05</accession>
<evidence type="ECO:0000256" key="5">
    <source>
        <dbReference type="ARBA" id="ARBA00022917"/>
    </source>
</evidence>
<proteinExistence type="inferred from homology"/>
<keyword evidence="3 8" id="KW-0067">ATP-binding</keyword>
<dbReference type="PROSITE" id="PS50889">
    <property type="entry name" value="S4"/>
    <property type="match status" value="1"/>
</dbReference>
<dbReference type="EC" id="6.1.1.1" evidence="8"/>
<dbReference type="Pfam" id="PF22421">
    <property type="entry name" value="SYY_C-terminal"/>
    <property type="match status" value="1"/>
</dbReference>
<dbReference type="Pfam" id="PF00579">
    <property type="entry name" value="tRNA-synt_1b"/>
    <property type="match status" value="1"/>
</dbReference>
<evidence type="ECO:0000313" key="11">
    <source>
        <dbReference type="EMBL" id="MDN5213561.1"/>
    </source>
</evidence>
<evidence type="ECO:0000256" key="8">
    <source>
        <dbReference type="HAMAP-Rule" id="MF_02006"/>
    </source>
</evidence>
<protein>
    <recommendedName>
        <fullName evidence="8">Tyrosine--tRNA ligase</fullName>
        <ecNumber evidence="8">6.1.1.1</ecNumber>
    </recommendedName>
    <alternativeName>
        <fullName evidence="8">Tyrosyl-tRNA synthetase</fullName>
        <shortName evidence="8">TyrRS</shortName>
    </alternativeName>
</protein>
<evidence type="ECO:0000256" key="4">
    <source>
        <dbReference type="ARBA" id="ARBA00022884"/>
    </source>
</evidence>
<feature type="binding site" evidence="8">
    <location>
        <position position="172"/>
    </location>
    <ligand>
        <name>L-tyrosine</name>
        <dbReference type="ChEBI" id="CHEBI:58315"/>
    </ligand>
</feature>
<name>A0ABT8LB05_9BACT</name>
<evidence type="ECO:0000313" key="12">
    <source>
        <dbReference type="Proteomes" id="UP001172083"/>
    </source>
</evidence>
<dbReference type="InterPro" id="IPR002305">
    <property type="entry name" value="aa-tRNA-synth_Ic"/>
</dbReference>
<dbReference type="InterPro" id="IPR054608">
    <property type="entry name" value="SYY-like_C"/>
</dbReference>
<keyword evidence="1 8" id="KW-0436">Ligase</keyword>
<dbReference type="InterPro" id="IPR002307">
    <property type="entry name" value="Tyr-tRNA-ligase"/>
</dbReference>
<dbReference type="Gene3D" id="1.10.240.10">
    <property type="entry name" value="Tyrosyl-Transfer RNA Synthetase"/>
    <property type="match status" value="1"/>
</dbReference>
<comment type="catalytic activity">
    <reaction evidence="7 8">
        <text>tRNA(Tyr) + L-tyrosine + ATP = L-tyrosyl-tRNA(Tyr) + AMP + diphosphate + H(+)</text>
        <dbReference type="Rhea" id="RHEA:10220"/>
        <dbReference type="Rhea" id="RHEA-COMP:9706"/>
        <dbReference type="Rhea" id="RHEA-COMP:9707"/>
        <dbReference type="ChEBI" id="CHEBI:15378"/>
        <dbReference type="ChEBI" id="CHEBI:30616"/>
        <dbReference type="ChEBI" id="CHEBI:33019"/>
        <dbReference type="ChEBI" id="CHEBI:58315"/>
        <dbReference type="ChEBI" id="CHEBI:78442"/>
        <dbReference type="ChEBI" id="CHEBI:78536"/>
        <dbReference type="ChEBI" id="CHEBI:456215"/>
        <dbReference type="EC" id="6.1.1.1"/>
    </reaction>
</comment>
<keyword evidence="4 9" id="KW-0694">RNA-binding</keyword>
<dbReference type="InterPro" id="IPR001412">
    <property type="entry name" value="aa-tRNA-synth_I_CS"/>
</dbReference>
<keyword evidence="12" id="KW-1185">Reference proteome</keyword>
<dbReference type="SUPFAM" id="SSF55174">
    <property type="entry name" value="Alpha-L RNA-binding motif"/>
    <property type="match status" value="1"/>
</dbReference>
<evidence type="ECO:0000256" key="6">
    <source>
        <dbReference type="ARBA" id="ARBA00023146"/>
    </source>
</evidence>
<dbReference type="CDD" id="cd00165">
    <property type="entry name" value="S4"/>
    <property type="match status" value="1"/>
</dbReference>
<feature type="domain" description="Tyrosine--tRNA ligase SYY-like C-terminal" evidence="10">
    <location>
        <begin position="339"/>
        <end position="424"/>
    </location>
</feature>
<dbReference type="InterPro" id="IPR024088">
    <property type="entry name" value="Tyr-tRNA-ligase_bac-type"/>
</dbReference>
<feature type="binding site" evidence="8">
    <location>
        <position position="231"/>
    </location>
    <ligand>
        <name>ATP</name>
        <dbReference type="ChEBI" id="CHEBI:30616"/>
    </ligand>
</feature>
<dbReference type="NCBIfam" id="TIGR00234">
    <property type="entry name" value="tyrS"/>
    <property type="match status" value="1"/>
</dbReference>
<dbReference type="HAMAP" id="MF_02006">
    <property type="entry name" value="Tyr_tRNA_synth_type1"/>
    <property type="match status" value="1"/>
</dbReference>
<feature type="short sequence motif" description="'KMSKS' region" evidence="8">
    <location>
        <begin position="228"/>
        <end position="232"/>
    </location>
</feature>
<dbReference type="PRINTS" id="PR01040">
    <property type="entry name" value="TRNASYNTHTYR"/>
</dbReference>
<dbReference type="SUPFAM" id="SSF52374">
    <property type="entry name" value="Nucleotidylyl transferase"/>
    <property type="match status" value="1"/>
</dbReference>
<reference evidence="11" key="1">
    <citation type="submission" date="2023-06" db="EMBL/GenBank/DDBJ databases">
        <title>Genomic of Agaribacillus aureum.</title>
        <authorList>
            <person name="Wang G."/>
        </authorList>
    </citation>
    <scope>NUCLEOTIDE SEQUENCE</scope>
    <source>
        <strain evidence="11">BMA12</strain>
    </source>
</reference>
<dbReference type="InterPro" id="IPR014729">
    <property type="entry name" value="Rossmann-like_a/b/a_fold"/>
</dbReference>
<dbReference type="PROSITE" id="PS00178">
    <property type="entry name" value="AA_TRNA_LIGASE_I"/>
    <property type="match status" value="1"/>
</dbReference>
<dbReference type="PANTHER" id="PTHR11766:SF0">
    <property type="entry name" value="TYROSINE--TRNA LIGASE, MITOCHONDRIAL"/>
    <property type="match status" value="1"/>
</dbReference>
<feature type="binding site" evidence="8">
    <location>
        <position position="168"/>
    </location>
    <ligand>
        <name>L-tyrosine</name>
        <dbReference type="ChEBI" id="CHEBI:58315"/>
    </ligand>
</feature>
<comment type="function">
    <text evidence="8">Catalyzes the attachment of tyrosine to tRNA(Tyr) in a two-step reaction: tyrosine is first activated by ATP to form Tyr-AMP and then transferred to the acceptor end of tRNA(Tyr).</text>
</comment>
<dbReference type="EMBL" id="JAUJEB010000003">
    <property type="protein sequence ID" value="MDN5213561.1"/>
    <property type="molecule type" value="Genomic_DNA"/>
</dbReference>
<feature type="short sequence motif" description="'HIGH' region" evidence="8">
    <location>
        <begin position="38"/>
        <end position="47"/>
    </location>
</feature>
<keyword evidence="2 8" id="KW-0547">Nucleotide-binding</keyword>
<dbReference type="CDD" id="cd00805">
    <property type="entry name" value="TyrRS_core"/>
    <property type="match status" value="1"/>
</dbReference>
<comment type="subunit">
    <text evidence="8">Homodimer.</text>
</comment>
<evidence type="ECO:0000256" key="1">
    <source>
        <dbReference type="ARBA" id="ARBA00022598"/>
    </source>
</evidence>
<dbReference type="InterPro" id="IPR036986">
    <property type="entry name" value="S4_RNA-bd_sf"/>
</dbReference>
<evidence type="ECO:0000256" key="3">
    <source>
        <dbReference type="ARBA" id="ARBA00022840"/>
    </source>
</evidence>
<dbReference type="Proteomes" id="UP001172083">
    <property type="component" value="Unassembled WGS sequence"/>
</dbReference>
<dbReference type="InterPro" id="IPR024107">
    <property type="entry name" value="Tyr-tRNA-ligase_bac_1"/>
</dbReference>
<feature type="binding site" evidence="8">
    <location>
        <position position="33"/>
    </location>
    <ligand>
        <name>L-tyrosine</name>
        <dbReference type="ChEBI" id="CHEBI:58315"/>
    </ligand>
</feature>